<evidence type="ECO:0000256" key="7">
    <source>
        <dbReference type="ARBA" id="ARBA00022840"/>
    </source>
</evidence>
<feature type="compositionally biased region" description="Polar residues" evidence="12">
    <location>
        <begin position="411"/>
        <end position="420"/>
    </location>
</feature>
<evidence type="ECO:0000256" key="6">
    <source>
        <dbReference type="ARBA" id="ARBA00022777"/>
    </source>
</evidence>
<dbReference type="EC" id="2.7.10.1" evidence="3"/>
<dbReference type="InterPro" id="IPR001245">
    <property type="entry name" value="Ser-Thr/Tyr_kinase_cat_dom"/>
</dbReference>
<dbReference type="InterPro" id="IPR008266">
    <property type="entry name" value="Tyr_kinase_AS"/>
</dbReference>
<comment type="subcellular location">
    <subcellularLocation>
        <location evidence="2">Endomembrane system</location>
    </subcellularLocation>
    <subcellularLocation>
        <location evidence="1">Membrane</location>
        <topology evidence="1">Single-pass membrane protein</topology>
    </subcellularLocation>
</comment>
<organism evidence="15 16">
    <name type="scientific">Acrobeloides nanus</name>
    <dbReference type="NCBI Taxonomy" id="290746"/>
    <lineage>
        <taxon>Eukaryota</taxon>
        <taxon>Metazoa</taxon>
        <taxon>Ecdysozoa</taxon>
        <taxon>Nematoda</taxon>
        <taxon>Chromadorea</taxon>
        <taxon>Rhabditida</taxon>
        <taxon>Tylenchina</taxon>
        <taxon>Cephalobomorpha</taxon>
        <taxon>Cephaloboidea</taxon>
        <taxon>Cephalobidae</taxon>
        <taxon>Acrobeloides</taxon>
    </lineage>
</organism>
<name>A0A914EJT6_9BILA</name>
<comment type="catalytic activity">
    <reaction evidence="10">
        <text>L-tyrosyl-[protein] + ATP = O-phospho-L-tyrosyl-[protein] + ADP + H(+)</text>
        <dbReference type="Rhea" id="RHEA:10596"/>
        <dbReference type="Rhea" id="RHEA-COMP:10136"/>
        <dbReference type="Rhea" id="RHEA-COMP:20101"/>
        <dbReference type="ChEBI" id="CHEBI:15378"/>
        <dbReference type="ChEBI" id="CHEBI:30616"/>
        <dbReference type="ChEBI" id="CHEBI:46858"/>
        <dbReference type="ChEBI" id="CHEBI:61978"/>
        <dbReference type="ChEBI" id="CHEBI:456216"/>
        <dbReference type="EC" id="2.7.10.1"/>
    </reaction>
</comment>
<reference evidence="16" key="1">
    <citation type="submission" date="2022-11" db="UniProtKB">
        <authorList>
            <consortium name="WormBaseParasite"/>
        </authorList>
    </citation>
    <scope>IDENTIFICATION</scope>
</reference>
<feature type="binding site" evidence="11">
    <location>
        <position position="147"/>
    </location>
    <ligand>
        <name>ATP</name>
        <dbReference type="ChEBI" id="CHEBI:30616"/>
    </ligand>
</feature>
<dbReference type="GO" id="GO:0061564">
    <property type="term" value="P:axon development"/>
    <property type="evidence" value="ECO:0007669"/>
    <property type="project" value="UniProtKB-ARBA"/>
</dbReference>
<evidence type="ECO:0000259" key="14">
    <source>
        <dbReference type="PROSITE" id="PS50011"/>
    </source>
</evidence>
<keyword evidence="5 11" id="KW-0547">Nucleotide-binding</keyword>
<evidence type="ECO:0000256" key="4">
    <source>
        <dbReference type="ARBA" id="ARBA00022679"/>
    </source>
</evidence>
<feature type="transmembrane region" description="Helical" evidence="13">
    <location>
        <begin position="42"/>
        <end position="66"/>
    </location>
</feature>
<dbReference type="SUPFAM" id="SSF56112">
    <property type="entry name" value="Protein kinase-like (PK-like)"/>
    <property type="match status" value="1"/>
</dbReference>
<protein>
    <recommendedName>
        <fullName evidence="3">receptor protein-tyrosine kinase</fullName>
        <ecNumber evidence="3">2.7.10.1</ecNumber>
    </recommendedName>
</protein>
<feature type="domain" description="Protein kinase" evidence="14">
    <location>
        <begin position="38"/>
        <end position="334"/>
    </location>
</feature>
<keyword evidence="4" id="KW-0808">Transferase</keyword>
<evidence type="ECO:0000256" key="3">
    <source>
        <dbReference type="ARBA" id="ARBA00011902"/>
    </source>
</evidence>
<dbReference type="PROSITE" id="PS00109">
    <property type="entry name" value="PROTEIN_KINASE_TYR"/>
    <property type="match status" value="1"/>
</dbReference>
<dbReference type="InterPro" id="IPR000719">
    <property type="entry name" value="Prot_kinase_dom"/>
</dbReference>
<feature type="region of interest" description="Disordered" evidence="12">
    <location>
        <begin position="498"/>
        <end position="529"/>
    </location>
</feature>
<dbReference type="InterPro" id="IPR011009">
    <property type="entry name" value="Kinase-like_dom_sf"/>
</dbReference>
<evidence type="ECO:0000256" key="8">
    <source>
        <dbReference type="ARBA" id="ARBA00023136"/>
    </source>
</evidence>
<dbReference type="GO" id="GO:0009925">
    <property type="term" value="C:basal plasma membrane"/>
    <property type="evidence" value="ECO:0007669"/>
    <property type="project" value="TreeGrafter"/>
</dbReference>
<evidence type="ECO:0000256" key="13">
    <source>
        <dbReference type="SAM" id="Phobius"/>
    </source>
</evidence>
<dbReference type="GO" id="GO:0012505">
    <property type="term" value="C:endomembrane system"/>
    <property type="evidence" value="ECO:0007669"/>
    <property type="project" value="UniProtKB-SubCell"/>
</dbReference>
<evidence type="ECO:0000256" key="11">
    <source>
        <dbReference type="PROSITE-ProRule" id="PRU10141"/>
    </source>
</evidence>
<dbReference type="InterPro" id="IPR050122">
    <property type="entry name" value="RTK"/>
</dbReference>
<dbReference type="PROSITE" id="PS50011">
    <property type="entry name" value="PROTEIN_KINASE_DOM"/>
    <property type="match status" value="1"/>
</dbReference>
<evidence type="ECO:0000256" key="2">
    <source>
        <dbReference type="ARBA" id="ARBA00004308"/>
    </source>
</evidence>
<proteinExistence type="predicted"/>
<dbReference type="AlphaFoldDB" id="A0A914EJT6"/>
<feature type="region of interest" description="Disordered" evidence="12">
    <location>
        <begin position="390"/>
        <end position="430"/>
    </location>
</feature>
<dbReference type="FunFam" id="1.10.510.10:FF:001512">
    <property type="entry name" value="Receptor tyrosine-protein kinase erbB-2"/>
    <property type="match status" value="1"/>
</dbReference>
<dbReference type="GO" id="GO:0008284">
    <property type="term" value="P:positive regulation of cell population proliferation"/>
    <property type="evidence" value="ECO:0007669"/>
    <property type="project" value="TreeGrafter"/>
</dbReference>
<dbReference type="Gene3D" id="3.30.200.20">
    <property type="entry name" value="Phosphorylase Kinase, domain 1"/>
    <property type="match status" value="1"/>
</dbReference>
<evidence type="ECO:0000313" key="16">
    <source>
        <dbReference type="WBParaSite" id="ACRNAN_scaffold8646.g12371.t1"/>
    </source>
</evidence>
<dbReference type="Pfam" id="PF07714">
    <property type="entry name" value="PK_Tyr_Ser-Thr"/>
    <property type="match status" value="1"/>
</dbReference>
<dbReference type="Gene3D" id="1.10.510.10">
    <property type="entry name" value="Transferase(Phosphotransferase) domain 1"/>
    <property type="match status" value="1"/>
</dbReference>
<keyword evidence="9" id="KW-0829">Tyrosine-protein kinase</keyword>
<dbReference type="GO" id="GO:0043235">
    <property type="term" value="C:receptor complex"/>
    <property type="evidence" value="ECO:0007669"/>
    <property type="project" value="TreeGrafter"/>
</dbReference>
<dbReference type="GO" id="GO:0004714">
    <property type="term" value="F:transmembrane receptor protein tyrosine kinase activity"/>
    <property type="evidence" value="ECO:0007669"/>
    <property type="project" value="UniProtKB-EC"/>
</dbReference>
<dbReference type="PRINTS" id="PR00109">
    <property type="entry name" value="TYRKINASE"/>
</dbReference>
<evidence type="ECO:0000256" key="1">
    <source>
        <dbReference type="ARBA" id="ARBA00004167"/>
    </source>
</evidence>
<dbReference type="GO" id="GO:0007169">
    <property type="term" value="P:cell surface receptor protein tyrosine kinase signaling pathway"/>
    <property type="evidence" value="ECO:0007669"/>
    <property type="project" value="TreeGrafter"/>
</dbReference>
<keyword evidence="6" id="KW-0418">Kinase</keyword>
<evidence type="ECO:0000256" key="12">
    <source>
        <dbReference type="SAM" id="MobiDB-lite"/>
    </source>
</evidence>
<evidence type="ECO:0000256" key="10">
    <source>
        <dbReference type="ARBA" id="ARBA00051243"/>
    </source>
</evidence>
<dbReference type="PANTHER" id="PTHR24416:SF566">
    <property type="entry name" value="EPIDERMAL GROWTH FACTOR RECEPTOR"/>
    <property type="match status" value="1"/>
</dbReference>
<dbReference type="GO" id="GO:0005524">
    <property type="term" value="F:ATP binding"/>
    <property type="evidence" value="ECO:0007669"/>
    <property type="project" value="UniProtKB-UniRule"/>
</dbReference>
<dbReference type="GO" id="GO:0048680">
    <property type="term" value="P:positive regulation of axon regeneration"/>
    <property type="evidence" value="ECO:0007669"/>
    <property type="project" value="UniProtKB-ARBA"/>
</dbReference>
<dbReference type="PANTHER" id="PTHR24416">
    <property type="entry name" value="TYROSINE-PROTEIN KINASE RECEPTOR"/>
    <property type="match status" value="1"/>
</dbReference>
<accession>A0A914EJT6</accession>
<keyword evidence="15" id="KW-1185">Reference proteome</keyword>
<evidence type="ECO:0000256" key="9">
    <source>
        <dbReference type="ARBA" id="ARBA00023137"/>
    </source>
</evidence>
<dbReference type="WBParaSite" id="ACRNAN_scaffold8646.g12371.t1">
    <property type="protein sequence ID" value="ACRNAN_scaffold8646.g12371.t1"/>
    <property type="gene ID" value="ACRNAN_scaffold8646.g12371"/>
</dbReference>
<dbReference type="GO" id="GO:0043066">
    <property type="term" value="P:negative regulation of apoptotic process"/>
    <property type="evidence" value="ECO:0007669"/>
    <property type="project" value="TreeGrafter"/>
</dbReference>
<keyword evidence="13" id="KW-1133">Transmembrane helix</keyword>
<keyword evidence="13" id="KW-0812">Transmembrane</keyword>
<evidence type="ECO:0000313" key="15">
    <source>
        <dbReference type="Proteomes" id="UP000887540"/>
    </source>
</evidence>
<sequence>MLHYILYICLKECPPNKPYVYSKDRLCYNYDRDWTDAMKKKAFIAVSVFAIIAILIIIVCCGKILLKFRKKYKIEKNMHLPEIPEYDKNSIIKRPNMNQIRLISIDELVMPSPVQVLGEGAFGVVFAGKFKTQDKNGKKISLPVAIKAINVGNVVGGGSAHVKIGNTEAAMEYLARNKIVHCDLAARNVLMKRYNHVEVTDFGLARILEGANPTSTINNKIPVKWMPIECLANRKHTIYSEATDVWSFGVTCWEILVYGDMPYKLVTLPKGRDQAESLFQYLDNGGRLKQPSNCSQELYQLLLTCWATSPDSRPKFKSLKETLRQYNRAPHQFVLDRQLPQRMDSTADSEQHQRKLLEDLLRDSDFTNPVDDEITNYFNPTSMTNMTMETDLPPSPTSPSRPLIGTRHTRLSSTGTNSTRYKSEPGGKRQLSITTENGLLDEEITDEENYLVPKSGANDVDASSDEPDILYTPVIARTMDYANAEPPEDHDYLNAVTSEYYKPPPDYSPPRRLTNGSIPLEYVNTESSV</sequence>
<keyword evidence="7 11" id="KW-0067">ATP-binding</keyword>
<evidence type="ECO:0000256" key="5">
    <source>
        <dbReference type="ARBA" id="ARBA00022741"/>
    </source>
</evidence>
<dbReference type="PROSITE" id="PS00107">
    <property type="entry name" value="PROTEIN_KINASE_ATP"/>
    <property type="match status" value="1"/>
</dbReference>
<dbReference type="InterPro" id="IPR017441">
    <property type="entry name" value="Protein_kinase_ATP_BS"/>
</dbReference>
<keyword evidence="8 13" id="KW-0472">Membrane</keyword>
<dbReference type="Proteomes" id="UP000887540">
    <property type="component" value="Unplaced"/>
</dbReference>